<dbReference type="Proteomes" id="UP000504632">
    <property type="component" value="Chromosome 5"/>
</dbReference>
<evidence type="ECO:0000256" key="1">
    <source>
        <dbReference type="ARBA" id="ARBA00004173"/>
    </source>
</evidence>
<reference evidence="10" key="1">
    <citation type="submission" date="2025-08" db="UniProtKB">
        <authorList>
            <consortium name="RefSeq"/>
        </authorList>
    </citation>
    <scope>IDENTIFICATION</scope>
</reference>
<evidence type="ECO:0000256" key="7">
    <source>
        <dbReference type="ARBA" id="ARBA00040168"/>
    </source>
</evidence>
<dbReference type="InterPro" id="IPR012918">
    <property type="entry name" value="RTP801-like"/>
</dbReference>
<keyword evidence="9" id="KW-1185">Reference proteome</keyword>
<dbReference type="PROSITE" id="PS00018">
    <property type="entry name" value="EF_HAND_1"/>
    <property type="match status" value="1"/>
</dbReference>
<dbReference type="GO" id="GO:0005739">
    <property type="term" value="C:mitochondrion"/>
    <property type="evidence" value="ECO:0007669"/>
    <property type="project" value="UniProtKB-SubCell"/>
</dbReference>
<keyword evidence="5" id="KW-0053">Apoptosis</keyword>
<dbReference type="Pfam" id="PF07809">
    <property type="entry name" value="RTP801_C"/>
    <property type="match status" value="1"/>
</dbReference>
<protein>
    <recommendedName>
        <fullName evidence="7">DNA damage-inducible transcript 4 protein</fullName>
    </recommendedName>
</protein>
<dbReference type="GO" id="GO:0071889">
    <property type="term" value="F:14-3-3 protein binding"/>
    <property type="evidence" value="ECO:0007669"/>
    <property type="project" value="TreeGrafter"/>
</dbReference>
<dbReference type="GO" id="GO:0006915">
    <property type="term" value="P:apoptotic process"/>
    <property type="evidence" value="ECO:0007669"/>
    <property type="project" value="UniProtKB-KW"/>
</dbReference>
<keyword evidence="4" id="KW-0963">Cytoplasm</keyword>
<dbReference type="PANTHER" id="PTHR12478:SF7">
    <property type="entry name" value="DNA DAMAGE-INDUCIBLE TRANSCRIPT 4 PROTEIN"/>
    <property type="match status" value="1"/>
</dbReference>
<dbReference type="AlphaFoldDB" id="A0A6J2VGQ4"/>
<feature type="compositionally biased region" description="Polar residues" evidence="8">
    <location>
        <begin position="7"/>
        <end position="26"/>
    </location>
</feature>
<comment type="similarity">
    <text evidence="3">Belongs to the DDIT4 family.</text>
</comment>
<sequence>MPEQLCASLTSNDSCPPSPDSGVSSKRLSWSKLMQKLSEFGGNTSSHSLDSDSDSNGDDVSDSGSISFPDLHAADADIFYDPREETLRKEVVELIARSLTEAKDCTLHCSKLLIPEKLLEHIGQELVHLAATEPCGLRGAVIDLCVEEGDICQNMGQIAVDPYLVPTFQLTLVLRLDSGGFWPKIQGLFAPKSPTAPVVRHALKLSTGFRAIKKKLYSSEELVIEEC</sequence>
<evidence type="ECO:0000256" key="6">
    <source>
        <dbReference type="ARBA" id="ARBA00023128"/>
    </source>
</evidence>
<evidence type="ECO:0000256" key="4">
    <source>
        <dbReference type="ARBA" id="ARBA00022490"/>
    </source>
</evidence>
<evidence type="ECO:0000256" key="2">
    <source>
        <dbReference type="ARBA" id="ARBA00004496"/>
    </source>
</evidence>
<dbReference type="GO" id="GO:0001666">
    <property type="term" value="P:response to hypoxia"/>
    <property type="evidence" value="ECO:0007669"/>
    <property type="project" value="TreeGrafter"/>
</dbReference>
<dbReference type="InParanoid" id="A0A6J2VGQ4"/>
<dbReference type="FunFam" id="3.90.470.40:FF:000001">
    <property type="entry name" value="DNA damage-inducible transcript 4 protein"/>
    <property type="match status" value="1"/>
</dbReference>
<dbReference type="Gene3D" id="3.90.470.40">
    <property type="entry name" value="RTP801-like"/>
    <property type="match status" value="1"/>
</dbReference>
<feature type="compositionally biased region" description="Acidic residues" evidence="8">
    <location>
        <begin position="51"/>
        <end position="61"/>
    </location>
</feature>
<dbReference type="CTD" id="54541"/>
<dbReference type="InterPro" id="IPR018247">
    <property type="entry name" value="EF_Hand_1_Ca_BS"/>
</dbReference>
<feature type="region of interest" description="Disordered" evidence="8">
    <location>
        <begin position="40"/>
        <end position="68"/>
    </location>
</feature>
<proteinExistence type="inferred from homology"/>
<dbReference type="RefSeq" id="XP_030631097.1">
    <property type="nucleotide sequence ID" value="XM_030775237.1"/>
</dbReference>
<organism evidence="9 10">
    <name type="scientific">Chanos chanos</name>
    <name type="common">Milkfish</name>
    <name type="synonym">Mugil chanos</name>
    <dbReference type="NCBI Taxonomy" id="29144"/>
    <lineage>
        <taxon>Eukaryota</taxon>
        <taxon>Metazoa</taxon>
        <taxon>Chordata</taxon>
        <taxon>Craniata</taxon>
        <taxon>Vertebrata</taxon>
        <taxon>Euteleostomi</taxon>
        <taxon>Actinopterygii</taxon>
        <taxon>Neopterygii</taxon>
        <taxon>Teleostei</taxon>
        <taxon>Ostariophysi</taxon>
        <taxon>Gonorynchiformes</taxon>
        <taxon>Chanidae</taxon>
        <taxon>Chanos</taxon>
    </lineage>
</organism>
<evidence type="ECO:0000256" key="8">
    <source>
        <dbReference type="SAM" id="MobiDB-lite"/>
    </source>
</evidence>
<name>A0A6J2VGQ4_CHACN</name>
<dbReference type="GO" id="GO:0032007">
    <property type="term" value="P:negative regulation of TOR signaling"/>
    <property type="evidence" value="ECO:0007669"/>
    <property type="project" value="TreeGrafter"/>
</dbReference>
<evidence type="ECO:0000256" key="3">
    <source>
        <dbReference type="ARBA" id="ARBA00010670"/>
    </source>
</evidence>
<dbReference type="GeneID" id="115812745"/>
<gene>
    <name evidence="10" type="primary">ddit4</name>
</gene>
<evidence type="ECO:0000256" key="5">
    <source>
        <dbReference type="ARBA" id="ARBA00022703"/>
    </source>
</evidence>
<dbReference type="InterPro" id="IPR038281">
    <property type="entry name" value="RTP801-like_C_sf"/>
</dbReference>
<keyword evidence="6" id="KW-0496">Mitochondrion</keyword>
<evidence type="ECO:0000313" key="9">
    <source>
        <dbReference type="Proteomes" id="UP000504632"/>
    </source>
</evidence>
<dbReference type="OrthoDB" id="10018535at2759"/>
<dbReference type="FunCoup" id="A0A6J2VGQ4">
    <property type="interactions" value="498"/>
</dbReference>
<dbReference type="PANTHER" id="PTHR12478">
    <property type="entry name" value="DNA-DAMAGE-INDUCIBLE TRANSCRIPT 4 PROTEIN DDIT4"/>
    <property type="match status" value="1"/>
</dbReference>
<comment type="subcellular location">
    <subcellularLocation>
        <location evidence="2">Cytoplasm</location>
    </subcellularLocation>
    <subcellularLocation>
        <location evidence="1">Mitochondrion</location>
    </subcellularLocation>
</comment>
<feature type="region of interest" description="Disordered" evidence="8">
    <location>
        <begin position="1"/>
        <end position="26"/>
    </location>
</feature>
<accession>A0A6J2VGQ4</accession>
<evidence type="ECO:0000313" key="10">
    <source>
        <dbReference type="RefSeq" id="XP_030631097.1"/>
    </source>
</evidence>